<proteinExistence type="predicted"/>
<feature type="region of interest" description="Disordered" evidence="1">
    <location>
        <begin position="64"/>
        <end position="91"/>
    </location>
</feature>
<feature type="region of interest" description="Disordered" evidence="1">
    <location>
        <begin position="109"/>
        <end position="131"/>
    </location>
</feature>
<organism evidence="2 3">
    <name type="scientific">Phanerochaete sordida</name>
    <dbReference type="NCBI Taxonomy" id="48140"/>
    <lineage>
        <taxon>Eukaryota</taxon>
        <taxon>Fungi</taxon>
        <taxon>Dikarya</taxon>
        <taxon>Basidiomycota</taxon>
        <taxon>Agaricomycotina</taxon>
        <taxon>Agaricomycetes</taxon>
        <taxon>Polyporales</taxon>
        <taxon>Phanerochaetaceae</taxon>
        <taxon>Phanerochaete</taxon>
    </lineage>
</organism>
<dbReference type="AlphaFoldDB" id="A0A9P3LJG2"/>
<sequence>MLALVLRYLWPARRARCPPRLPEDSAAQATPGLGHENAHVHARNAPEAHYEDSLDLANLSRAASASGVTSPDPVGNAITRAPIDATRPPDISDAPLGVEFDVPSAVPRDTAAARPLPSTTSAIARFGSPAPDKERISALGASGAKLGATSDTWTLPQQGTSTGAIGGFECEKVFCGYIAVEEDPQDLRWDDVEPIMFTTDMDKFLEELDEDDTILTFDGEDVFSSKLPMSSPDVFTAYKRVDRKVKPVPAVFPEDA</sequence>
<comment type="caution">
    <text evidence="2">The sequence shown here is derived from an EMBL/GenBank/DDBJ whole genome shotgun (WGS) entry which is preliminary data.</text>
</comment>
<evidence type="ECO:0000256" key="1">
    <source>
        <dbReference type="SAM" id="MobiDB-lite"/>
    </source>
</evidence>
<dbReference type="EMBL" id="BPQB01000070">
    <property type="protein sequence ID" value="GJE97288.1"/>
    <property type="molecule type" value="Genomic_DNA"/>
</dbReference>
<evidence type="ECO:0000313" key="2">
    <source>
        <dbReference type="EMBL" id="GJE97288.1"/>
    </source>
</evidence>
<keyword evidence="3" id="KW-1185">Reference proteome</keyword>
<gene>
    <name evidence="2" type="ORF">PsYK624_135040</name>
</gene>
<reference evidence="2 3" key="1">
    <citation type="submission" date="2021-08" db="EMBL/GenBank/DDBJ databases">
        <title>Draft Genome Sequence of Phanerochaete sordida strain YK-624.</title>
        <authorList>
            <person name="Mori T."/>
            <person name="Dohra H."/>
            <person name="Suzuki T."/>
            <person name="Kawagishi H."/>
            <person name="Hirai H."/>
        </authorList>
    </citation>
    <scope>NUCLEOTIDE SEQUENCE [LARGE SCALE GENOMIC DNA]</scope>
    <source>
        <strain evidence="2 3">YK-624</strain>
    </source>
</reference>
<dbReference type="Proteomes" id="UP000703269">
    <property type="component" value="Unassembled WGS sequence"/>
</dbReference>
<protein>
    <submittedName>
        <fullName evidence="2">Uncharacterized protein</fullName>
    </submittedName>
</protein>
<evidence type="ECO:0000313" key="3">
    <source>
        <dbReference type="Proteomes" id="UP000703269"/>
    </source>
</evidence>
<name>A0A9P3LJG2_9APHY</name>
<accession>A0A9P3LJG2</accession>